<organism evidence="1 2">
    <name type="scientific">Mesorhizobium jarvisii</name>
    <dbReference type="NCBI Taxonomy" id="1777867"/>
    <lineage>
        <taxon>Bacteria</taxon>
        <taxon>Pseudomonadati</taxon>
        <taxon>Pseudomonadota</taxon>
        <taxon>Alphaproteobacteria</taxon>
        <taxon>Hyphomicrobiales</taxon>
        <taxon>Phyllobacteriaceae</taxon>
        <taxon>Mesorhizobium</taxon>
    </lineage>
</organism>
<protein>
    <submittedName>
        <fullName evidence="1">Uncharacterized protein</fullName>
    </submittedName>
</protein>
<evidence type="ECO:0000313" key="1">
    <source>
        <dbReference type="EMBL" id="RJT31093.1"/>
    </source>
</evidence>
<name>A0A6M7TLP1_9HYPH</name>
<dbReference type="EMBL" id="QZXA01000009">
    <property type="protein sequence ID" value="RJT31093.1"/>
    <property type="molecule type" value="Genomic_DNA"/>
</dbReference>
<reference evidence="1 2" key="1">
    <citation type="submission" date="2018-09" db="EMBL/GenBank/DDBJ databases">
        <title>Mesorhizobium carmichaelinearum sp. nov. isolated from Carmichaelinea spp. root nodules in New Zealand.</title>
        <authorList>
            <person name="De Meyer S.E."/>
        </authorList>
    </citation>
    <scope>NUCLEOTIDE SEQUENCE [LARGE SCALE GENOMIC DNA]</scope>
    <source>
        <strain evidence="1 2">LMG 28313</strain>
    </source>
</reference>
<dbReference type="Proteomes" id="UP000275530">
    <property type="component" value="Unassembled WGS sequence"/>
</dbReference>
<dbReference type="AlphaFoldDB" id="A0A6M7TLP1"/>
<keyword evidence="2" id="KW-1185">Reference proteome</keyword>
<accession>A0A6M7TLP1</accession>
<gene>
    <name evidence="1" type="ORF">D3242_22795</name>
</gene>
<proteinExistence type="predicted"/>
<comment type="caution">
    <text evidence="1">The sequence shown here is derived from an EMBL/GenBank/DDBJ whole genome shotgun (WGS) entry which is preliminary data.</text>
</comment>
<dbReference type="RefSeq" id="WP_064982650.1">
    <property type="nucleotide sequence ID" value="NZ_CP033507.1"/>
</dbReference>
<evidence type="ECO:0000313" key="2">
    <source>
        <dbReference type="Proteomes" id="UP000275530"/>
    </source>
</evidence>
<sequence>MNLQPFLIGEGWVEVLDGNPTARDLFKRHYSYRPRRGGRQNELIIGPGYKLLLLTADARSLCAWRKEQHRADGQTGVECAIFRREGGDLASDLLKTAMEHAWLRWPSSRLFTFVNPKAVAPTMVRRHPVWGFCFYKAGWSFAGLTQKGYHILEKVPA</sequence>